<evidence type="ECO:0000313" key="2">
    <source>
        <dbReference type="EMBL" id="MBO1835256.1"/>
    </source>
</evidence>
<dbReference type="Proteomes" id="UP000611459">
    <property type="component" value="Unassembled WGS sequence"/>
</dbReference>
<reference evidence="1" key="1">
    <citation type="submission" date="2021-01" db="EMBL/GenBank/DDBJ databases">
        <title>Outbreak of Burkholderia contaminns endophthalmitis traced to a clinical ventilation system.</title>
        <authorList>
            <person name="Lipuma J."/>
            <person name="Spilker T."/>
            <person name="Kratholm J."/>
        </authorList>
    </citation>
    <scope>NUCLEOTIDE SEQUENCE</scope>
    <source>
        <strain evidence="1">HI4954</strain>
    </source>
</reference>
<gene>
    <name evidence="2" type="ORF">J4M89_38325</name>
    <name evidence="1" type="ORF">JIN94_41125</name>
    <name evidence="3" type="ORF">LXE91_43300</name>
</gene>
<proteinExistence type="predicted"/>
<geneLocation type="plasmid" evidence="3 6">
    <name>unnamed4</name>
</geneLocation>
<accession>A0AAP1YGN9</accession>
<evidence type="ECO:0000313" key="5">
    <source>
        <dbReference type="Proteomes" id="UP000664048"/>
    </source>
</evidence>
<keyword evidence="3" id="KW-0614">Plasmid</keyword>
<dbReference type="EMBL" id="CP090646">
    <property type="protein sequence ID" value="WFN24095.1"/>
    <property type="molecule type" value="Genomic_DNA"/>
</dbReference>
<dbReference type="AlphaFoldDB" id="A0AAP1YGN9"/>
<evidence type="ECO:0000313" key="3">
    <source>
        <dbReference type="EMBL" id="WFN24095.1"/>
    </source>
</evidence>
<sequence>MKVEKVVLPDGRERVRVTGDDGRKSYWWHIRQRPREITSAKQRVLIDAAIARSA</sequence>
<reference evidence="3 6" key="3">
    <citation type="submission" date="2021-12" db="EMBL/GenBank/DDBJ databases">
        <title>Genomic and phenotypic characterization of three Burkholderia contaminans isolates recovered from different sources.</title>
        <authorList>
            <person name="Lopez De Volder A."/>
            <person name="Fan Y."/>
            <person name="Nunvar J."/>
            <person name="Herrera T."/>
            <person name="Timp W."/>
            <person name="Degrossi J."/>
        </authorList>
    </citation>
    <scope>NUCLEOTIDE SEQUENCE [LARGE SCALE GENOMIC DNA]</scope>
    <source>
        <strain evidence="3 6">LMG 23361</strain>
        <plasmid evidence="3 6">unnamed4</plasmid>
    </source>
</reference>
<dbReference type="Proteomes" id="UP001220209">
    <property type="component" value="Plasmid unnamed4"/>
</dbReference>
<evidence type="ECO:0000313" key="4">
    <source>
        <dbReference type="Proteomes" id="UP000611459"/>
    </source>
</evidence>
<evidence type="ECO:0000313" key="6">
    <source>
        <dbReference type="Proteomes" id="UP001220209"/>
    </source>
</evidence>
<evidence type="ECO:0000313" key="1">
    <source>
        <dbReference type="EMBL" id="MBK1936284.1"/>
    </source>
</evidence>
<dbReference type="Proteomes" id="UP000664048">
    <property type="component" value="Unassembled WGS sequence"/>
</dbReference>
<dbReference type="RefSeq" id="WP_175048468.1">
    <property type="nucleotide sequence ID" value="NZ_CABVQA010000099.1"/>
</dbReference>
<keyword evidence="5" id="KW-1185">Reference proteome</keyword>
<organism evidence="1 4">
    <name type="scientific">Burkholderia contaminans</name>
    <dbReference type="NCBI Taxonomy" id="488447"/>
    <lineage>
        <taxon>Bacteria</taxon>
        <taxon>Pseudomonadati</taxon>
        <taxon>Pseudomonadota</taxon>
        <taxon>Betaproteobacteria</taxon>
        <taxon>Burkholderiales</taxon>
        <taxon>Burkholderiaceae</taxon>
        <taxon>Burkholderia</taxon>
        <taxon>Burkholderia cepacia complex</taxon>
    </lineage>
</organism>
<reference evidence="2 5" key="2">
    <citation type="submission" date="2021-03" db="EMBL/GenBank/DDBJ databases">
        <title>Clinical course, treatment and visual outcome of an outbreak of Burkholderia contaminans endophthalmitis following cataract surgery.</title>
        <authorList>
            <person name="Lind C."/>
            <person name="Olsen K."/>
            <person name="Angelsen N.K."/>
            <person name="Krefting E.A."/>
            <person name="Fossen K."/>
            <person name="Gravningen K."/>
            <person name="Depoorter E."/>
            <person name="Vandamme P."/>
            <person name="Bertelsen G."/>
        </authorList>
    </citation>
    <scope>NUCLEOTIDE SEQUENCE [LARGE SCALE GENOMIC DNA]</scope>
    <source>
        <strain evidence="2 5">51242556</strain>
    </source>
</reference>
<protein>
    <submittedName>
        <fullName evidence="1">Uncharacterized protein</fullName>
    </submittedName>
</protein>
<name>A0AAP1YGN9_9BURK</name>
<dbReference type="EMBL" id="JAENIB010000066">
    <property type="protein sequence ID" value="MBK1936284.1"/>
    <property type="molecule type" value="Genomic_DNA"/>
</dbReference>
<dbReference type="EMBL" id="JAGEMX010000027">
    <property type="protein sequence ID" value="MBO1835256.1"/>
    <property type="molecule type" value="Genomic_DNA"/>
</dbReference>